<evidence type="ECO:0000313" key="1">
    <source>
        <dbReference type="EMBL" id="RDB23576.1"/>
    </source>
</evidence>
<gene>
    <name evidence="1" type="ORF">Hypma_008907</name>
</gene>
<proteinExistence type="predicted"/>
<keyword evidence="2" id="KW-1185">Reference proteome</keyword>
<name>A0A369JXW8_HYPMA</name>
<comment type="caution">
    <text evidence="1">The sequence shown here is derived from an EMBL/GenBank/DDBJ whole genome shotgun (WGS) entry which is preliminary data.</text>
</comment>
<dbReference type="InterPro" id="IPR032675">
    <property type="entry name" value="LRR_dom_sf"/>
</dbReference>
<evidence type="ECO:0000313" key="2">
    <source>
        <dbReference type="Proteomes" id="UP000076154"/>
    </source>
</evidence>
<dbReference type="InParanoid" id="A0A369JXW8"/>
<dbReference type="OrthoDB" id="2912498at2759"/>
<protein>
    <recommendedName>
        <fullName evidence="3">F-box domain-containing protein</fullName>
    </recommendedName>
</protein>
<organism evidence="1 2">
    <name type="scientific">Hypsizygus marmoreus</name>
    <name type="common">White beech mushroom</name>
    <name type="synonym">Agaricus marmoreus</name>
    <dbReference type="NCBI Taxonomy" id="39966"/>
    <lineage>
        <taxon>Eukaryota</taxon>
        <taxon>Fungi</taxon>
        <taxon>Dikarya</taxon>
        <taxon>Basidiomycota</taxon>
        <taxon>Agaricomycotina</taxon>
        <taxon>Agaricomycetes</taxon>
        <taxon>Agaricomycetidae</taxon>
        <taxon>Agaricales</taxon>
        <taxon>Tricholomatineae</taxon>
        <taxon>Lyophyllaceae</taxon>
        <taxon>Hypsizygus</taxon>
    </lineage>
</organism>
<dbReference type="Gene3D" id="3.80.10.10">
    <property type="entry name" value="Ribonuclease Inhibitor"/>
    <property type="match status" value="1"/>
</dbReference>
<evidence type="ECO:0008006" key="3">
    <source>
        <dbReference type="Google" id="ProtNLM"/>
    </source>
</evidence>
<reference evidence="1" key="1">
    <citation type="submission" date="2018-04" db="EMBL/GenBank/DDBJ databases">
        <title>Whole genome sequencing of Hypsizygus marmoreus.</title>
        <authorList>
            <person name="Choi I.-G."/>
            <person name="Min B."/>
            <person name="Kim J.-G."/>
            <person name="Kim S."/>
            <person name="Oh Y.-L."/>
            <person name="Kong W.-S."/>
            <person name="Park H."/>
            <person name="Jeong J."/>
            <person name="Song E.-S."/>
        </authorList>
    </citation>
    <scope>NUCLEOTIDE SEQUENCE [LARGE SCALE GENOMIC DNA]</scope>
    <source>
        <strain evidence="1">51987-8</strain>
    </source>
</reference>
<dbReference type="Proteomes" id="UP000076154">
    <property type="component" value="Unassembled WGS sequence"/>
</dbReference>
<dbReference type="EMBL" id="LUEZ02000046">
    <property type="protein sequence ID" value="RDB23576.1"/>
    <property type="molecule type" value="Genomic_DNA"/>
</dbReference>
<sequence>MMHSMPQHDPGYSNLADLPVELLVLIFYPLRPTFPRTSDDPANSDIIQYRRDVKAFARLRRLTIAVSQVITPPLFEEVIIWANQTTGIRDLFALGADHIKNLVIYGPSALSYHRKQSPRLPDNFEDAIGQGLGRCSQIRSLECYELHTIFARRNWLARYALSLPSTLRRLVLHAYKMNVSYALLGLGRSLETLEIRDWDSTVSPTMTRPTHLPSKMPNLKHIALHSRVPRINDLKKLFRRITSGRRPSNYLESISFIEVRNLGAHVIIEILSINDLGTHLTSFRLKMSSHWQLHIRSAMDILKACPNLLEFAYPPAAEETLQHLPRLLQELEVMLVPEYWDYDPPMIYLIPLLTHVKSGQTSHLRILSIVSASGYVINRASLVSAFAQVGLHFAACVRLPKGGWRIRL</sequence>
<accession>A0A369JXW8</accession>
<dbReference type="AlphaFoldDB" id="A0A369JXW8"/>